<dbReference type="Proteomes" id="UP000020681">
    <property type="component" value="Unassembled WGS sequence"/>
</dbReference>
<protein>
    <submittedName>
        <fullName evidence="1">Transposase for the insertion element IS2606</fullName>
    </submittedName>
</protein>
<accession>A0ABP3AH90</accession>
<evidence type="ECO:0000313" key="2">
    <source>
        <dbReference type="Proteomes" id="UP000020681"/>
    </source>
</evidence>
<dbReference type="EMBL" id="JAOL01000121">
    <property type="protein sequence ID" value="EUA89427.1"/>
    <property type="molecule type" value="Genomic_DNA"/>
</dbReference>
<name>A0ABP3AH90_MYCUL</name>
<reference evidence="1 2" key="1">
    <citation type="submission" date="2014-01" db="EMBL/GenBank/DDBJ databases">
        <authorList>
            <person name="Dobos K."/>
            <person name="Lenaerts A."/>
            <person name="Ordway D."/>
            <person name="DeGroote M.A."/>
            <person name="Parker T."/>
            <person name="Sizemore C."/>
            <person name="Tallon L.J."/>
            <person name="Sadzewicz L.K."/>
            <person name="Sengamalay N."/>
            <person name="Fraser C.M."/>
            <person name="Hine E."/>
            <person name="Shefchek K.A."/>
            <person name="Das S.P."/>
            <person name="Tettelin H."/>
        </authorList>
    </citation>
    <scope>NUCLEOTIDE SEQUENCE [LARGE SCALE GENOMIC DNA]</scope>
    <source>
        <strain evidence="1 2">Harvey</strain>
    </source>
</reference>
<comment type="caution">
    <text evidence="1">The sequence shown here is derived from an EMBL/GenBank/DDBJ whole genome shotgun (WGS) entry which is preliminary data.</text>
</comment>
<gene>
    <name evidence="1" type="ORF">I551_4110</name>
</gene>
<sequence length="46" mass="5157">MLKAMTKTSLNRFDEELSEHLGYDRHDRAGMAVATRATEPARNGAH</sequence>
<organism evidence="1 2">
    <name type="scientific">Mycobacterium ulcerans str. Harvey</name>
    <dbReference type="NCBI Taxonomy" id="1299332"/>
    <lineage>
        <taxon>Bacteria</taxon>
        <taxon>Bacillati</taxon>
        <taxon>Actinomycetota</taxon>
        <taxon>Actinomycetes</taxon>
        <taxon>Mycobacteriales</taxon>
        <taxon>Mycobacteriaceae</taxon>
        <taxon>Mycobacterium</taxon>
        <taxon>Mycobacterium ulcerans group</taxon>
    </lineage>
</organism>
<keyword evidence="2" id="KW-1185">Reference proteome</keyword>
<proteinExistence type="predicted"/>
<evidence type="ECO:0000313" key="1">
    <source>
        <dbReference type="EMBL" id="EUA89427.1"/>
    </source>
</evidence>